<organism evidence="7 8">
    <name type="scientific">Artemia franciscana</name>
    <name type="common">Brine shrimp</name>
    <name type="synonym">Artemia sanfranciscana</name>
    <dbReference type="NCBI Taxonomy" id="6661"/>
    <lineage>
        <taxon>Eukaryota</taxon>
        <taxon>Metazoa</taxon>
        <taxon>Ecdysozoa</taxon>
        <taxon>Arthropoda</taxon>
        <taxon>Crustacea</taxon>
        <taxon>Branchiopoda</taxon>
        <taxon>Anostraca</taxon>
        <taxon>Artemiidae</taxon>
        <taxon>Artemia</taxon>
    </lineage>
</organism>
<feature type="transmembrane region" description="Helical" evidence="5">
    <location>
        <begin position="25"/>
        <end position="47"/>
    </location>
</feature>
<evidence type="ECO:0000256" key="1">
    <source>
        <dbReference type="ARBA" id="ARBA00004370"/>
    </source>
</evidence>
<comment type="caution">
    <text evidence="7">The sequence shown here is derived from an EMBL/GenBank/DDBJ whole genome shotgun (WGS) entry which is preliminary data.</text>
</comment>
<keyword evidence="4 5" id="KW-0472">Membrane</keyword>
<evidence type="ECO:0000256" key="3">
    <source>
        <dbReference type="ARBA" id="ARBA00022989"/>
    </source>
</evidence>
<evidence type="ECO:0000256" key="2">
    <source>
        <dbReference type="ARBA" id="ARBA00022692"/>
    </source>
</evidence>
<dbReference type="InterPro" id="IPR050307">
    <property type="entry name" value="Sterol_Desaturase_Related"/>
</dbReference>
<accession>A0AA88HSN5</accession>
<feature type="transmembrane region" description="Helical" evidence="5">
    <location>
        <begin position="173"/>
        <end position="191"/>
    </location>
</feature>
<dbReference type="EMBL" id="JAVRJZ010000012">
    <property type="protein sequence ID" value="KAK2715040.1"/>
    <property type="molecule type" value="Genomic_DNA"/>
</dbReference>
<protein>
    <recommendedName>
        <fullName evidence="6">Fatty acid hydroxylase domain-containing protein</fullName>
    </recommendedName>
</protein>
<dbReference type="GO" id="GO:0005506">
    <property type="term" value="F:iron ion binding"/>
    <property type="evidence" value="ECO:0007669"/>
    <property type="project" value="InterPro"/>
</dbReference>
<gene>
    <name evidence="7" type="ORF">QYM36_009886</name>
</gene>
<evidence type="ECO:0000259" key="6">
    <source>
        <dbReference type="Pfam" id="PF04116"/>
    </source>
</evidence>
<keyword evidence="8" id="KW-1185">Reference proteome</keyword>
<dbReference type="GO" id="GO:0016020">
    <property type="term" value="C:membrane"/>
    <property type="evidence" value="ECO:0007669"/>
    <property type="project" value="UniProtKB-SubCell"/>
</dbReference>
<reference evidence="7" key="1">
    <citation type="submission" date="2023-07" db="EMBL/GenBank/DDBJ databases">
        <title>Chromosome-level genome assembly of Artemia franciscana.</title>
        <authorList>
            <person name="Jo E."/>
        </authorList>
    </citation>
    <scope>NUCLEOTIDE SEQUENCE</scope>
    <source>
        <tissue evidence="7">Whole body</tissue>
    </source>
</reference>
<name>A0AA88HSN5_ARTSF</name>
<dbReference type="AlphaFoldDB" id="A0AA88HSN5"/>
<dbReference type="GO" id="GO:0008610">
    <property type="term" value="P:lipid biosynthetic process"/>
    <property type="evidence" value="ECO:0007669"/>
    <property type="project" value="InterPro"/>
</dbReference>
<sequence>VYLRNSCYSWIVMDTKENKISFLKLLRLIINPIIIIVCFFVLLRSLASFVIHRIFDLDDDIWQQCWNQVTYQLGDSEVHYYVYGTTFLTFFVYWTVGFIYLLFTVLERPKSLKEIKIQPGTNEPVDSLRLKKLIKQVLFNQIVVTLPLTYVTHMNFKIRGLPQIFKLPEFTTFVVHLVLLTLIEEVIFYYAHRLLHHKAIYKYIHKQHHQWTAPIAITAINCHPVEHVLSNLLPPFIGILLVGPHIATQWVWFTMVVVQTLADHSGYHLPLISTPEAHDYHHMKFNQCFGALGILDYLHSTDLQYRQSPYYKRRFRLSDLLFKKSFGKEKE</sequence>
<proteinExistence type="predicted"/>
<dbReference type="GO" id="GO:0016491">
    <property type="term" value="F:oxidoreductase activity"/>
    <property type="evidence" value="ECO:0007669"/>
    <property type="project" value="InterPro"/>
</dbReference>
<feature type="domain" description="Fatty acid hydroxylase" evidence="6">
    <location>
        <begin position="178"/>
        <end position="301"/>
    </location>
</feature>
<keyword evidence="2 5" id="KW-0812">Transmembrane</keyword>
<evidence type="ECO:0000313" key="7">
    <source>
        <dbReference type="EMBL" id="KAK2715040.1"/>
    </source>
</evidence>
<dbReference type="InterPro" id="IPR006694">
    <property type="entry name" value="Fatty_acid_hydroxylase"/>
</dbReference>
<dbReference type="Pfam" id="PF04116">
    <property type="entry name" value="FA_hydroxylase"/>
    <property type="match status" value="1"/>
</dbReference>
<feature type="transmembrane region" description="Helical" evidence="5">
    <location>
        <begin position="137"/>
        <end position="153"/>
    </location>
</feature>
<evidence type="ECO:0000256" key="5">
    <source>
        <dbReference type="SAM" id="Phobius"/>
    </source>
</evidence>
<dbReference type="PANTHER" id="PTHR11863">
    <property type="entry name" value="STEROL DESATURASE"/>
    <property type="match status" value="1"/>
</dbReference>
<comment type="subcellular location">
    <subcellularLocation>
        <location evidence="1">Membrane</location>
    </subcellularLocation>
</comment>
<dbReference type="Proteomes" id="UP001187531">
    <property type="component" value="Unassembled WGS sequence"/>
</dbReference>
<feature type="transmembrane region" description="Helical" evidence="5">
    <location>
        <begin position="80"/>
        <end position="103"/>
    </location>
</feature>
<evidence type="ECO:0000313" key="8">
    <source>
        <dbReference type="Proteomes" id="UP001187531"/>
    </source>
</evidence>
<feature type="non-terminal residue" evidence="7">
    <location>
        <position position="331"/>
    </location>
</feature>
<keyword evidence="3 5" id="KW-1133">Transmembrane helix</keyword>
<evidence type="ECO:0000256" key="4">
    <source>
        <dbReference type="ARBA" id="ARBA00023136"/>
    </source>
</evidence>